<keyword evidence="5" id="KW-0067">ATP-binding</keyword>
<feature type="domain" description="Carbohydrate kinase PfkB" evidence="6">
    <location>
        <begin position="22"/>
        <end position="290"/>
    </location>
</feature>
<keyword evidence="2" id="KW-0808">Transferase</keyword>
<evidence type="ECO:0000256" key="3">
    <source>
        <dbReference type="ARBA" id="ARBA00022741"/>
    </source>
</evidence>
<comment type="caution">
    <text evidence="7">The sequence shown here is derived from an EMBL/GenBank/DDBJ whole genome shotgun (WGS) entry which is preliminary data.</text>
</comment>
<dbReference type="InterPro" id="IPR050306">
    <property type="entry name" value="PfkB_Carbo_kinase"/>
</dbReference>
<evidence type="ECO:0000256" key="4">
    <source>
        <dbReference type="ARBA" id="ARBA00022777"/>
    </source>
</evidence>
<keyword evidence="3" id="KW-0547">Nucleotide-binding</keyword>
<dbReference type="EMBL" id="WKJK01000003">
    <property type="protein sequence ID" value="MRW89743.1"/>
    <property type="molecule type" value="Genomic_DNA"/>
</dbReference>
<dbReference type="Proteomes" id="UP000433309">
    <property type="component" value="Unassembled WGS sequence"/>
</dbReference>
<dbReference type="SUPFAM" id="SSF53613">
    <property type="entry name" value="Ribokinase-like"/>
    <property type="match status" value="1"/>
</dbReference>
<evidence type="ECO:0000259" key="6">
    <source>
        <dbReference type="Pfam" id="PF00294"/>
    </source>
</evidence>
<dbReference type="AlphaFoldDB" id="A0A6I2KVA6"/>
<accession>A0A6I2KVA6</accession>
<dbReference type="Gene3D" id="3.40.1190.20">
    <property type="match status" value="1"/>
</dbReference>
<dbReference type="CDD" id="cd01167">
    <property type="entry name" value="bac_FRK"/>
    <property type="match status" value="1"/>
</dbReference>
<dbReference type="InterPro" id="IPR011611">
    <property type="entry name" value="PfkB_dom"/>
</dbReference>
<dbReference type="PANTHER" id="PTHR43085:SF1">
    <property type="entry name" value="PSEUDOURIDINE KINASE-RELATED"/>
    <property type="match status" value="1"/>
</dbReference>
<evidence type="ECO:0000313" key="8">
    <source>
        <dbReference type="Proteomes" id="UP000433309"/>
    </source>
</evidence>
<comment type="similarity">
    <text evidence="1">Belongs to the carbohydrate kinase PfkB family.</text>
</comment>
<gene>
    <name evidence="7" type="ORF">GJ699_07085</name>
</gene>
<dbReference type="InterPro" id="IPR029056">
    <property type="entry name" value="Ribokinase-like"/>
</dbReference>
<keyword evidence="4 7" id="KW-0418">Kinase</keyword>
<dbReference type="Pfam" id="PF00294">
    <property type="entry name" value="PfkB"/>
    <property type="match status" value="1"/>
</dbReference>
<evidence type="ECO:0000256" key="1">
    <source>
        <dbReference type="ARBA" id="ARBA00010688"/>
    </source>
</evidence>
<dbReference type="GO" id="GO:0016301">
    <property type="term" value="F:kinase activity"/>
    <property type="evidence" value="ECO:0007669"/>
    <property type="project" value="UniProtKB-KW"/>
</dbReference>
<protein>
    <submittedName>
        <fullName evidence="7">Carbohydrate kinase</fullName>
    </submittedName>
</protein>
<proteinExistence type="inferred from homology"/>
<sequence length="316" mass="33639">MNTLPHFVSAGEALTDMVRTGPDQWTSLTGGAGLNVARAMARLEVPSAFAGAISNDVFGQALQLSAQQAGLDPRFLQLNDQPPLLAIVHETAPPDYFFIGENSADLQFSPWQLPSGWEREVRWVHFGGISLARPPLADRLQALAATLKTQGVRISYDPNFRKLMDHRYDNALHTMAALADVIKVSDEDLRGLFRTDDTRGALAHLRALNPAADILLTLGADGAEFHSGAQAWHASPPPVTVADTIGAGDASICALLYSMMHRPQASGIGHLRLAVAAGAAACCHSGATPPTLSQIEALAPLVHVRVLEEGSQPCVI</sequence>
<evidence type="ECO:0000256" key="2">
    <source>
        <dbReference type="ARBA" id="ARBA00022679"/>
    </source>
</evidence>
<dbReference type="InterPro" id="IPR002139">
    <property type="entry name" value="Ribo/fructo_kinase"/>
</dbReference>
<evidence type="ECO:0000256" key="5">
    <source>
        <dbReference type="ARBA" id="ARBA00022840"/>
    </source>
</evidence>
<evidence type="ECO:0000313" key="7">
    <source>
        <dbReference type="EMBL" id="MRW89743.1"/>
    </source>
</evidence>
<dbReference type="PANTHER" id="PTHR43085">
    <property type="entry name" value="HEXOKINASE FAMILY MEMBER"/>
    <property type="match status" value="1"/>
</dbReference>
<organism evidence="7 8">
    <name type="scientific">Duganella guangzhouensis</name>
    <dbReference type="NCBI Taxonomy" id="2666084"/>
    <lineage>
        <taxon>Bacteria</taxon>
        <taxon>Pseudomonadati</taxon>
        <taxon>Pseudomonadota</taxon>
        <taxon>Betaproteobacteria</taxon>
        <taxon>Burkholderiales</taxon>
        <taxon>Oxalobacteraceae</taxon>
        <taxon>Telluria group</taxon>
        <taxon>Duganella</taxon>
    </lineage>
</organism>
<dbReference type="PRINTS" id="PR00990">
    <property type="entry name" value="RIBOKINASE"/>
</dbReference>
<reference evidence="7 8" key="1">
    <citation type="submission" date="2019-11" db="EMBL/GenBank/DDBJ databases">
        <title>Novel species isolated from a subtropical stream in China.</title>
        <authorList>
            <person name="Lu H."/>
        </authorList>
    </citation>
    <scope>NUCLEOTIDE SEQUENCE [LARGE SCALE GENOMIC DNA]</scope>
    <source>
        <strain evidence="7 8">FT80W</strain>
    </source>
</reference>
<name>A0A6I2KVA6_9BURK</name>
<keyword evidence="8" id="KW-1185">Reference proteome</keyword>
<dbReference type="RefSeq" id="WP_154374522.1">
    <property type="nucleotide sequence ID" value="NZ_WKJK01000003.1"/>
</dbReference>
<dbReference type="GO" id="GO:0005524">
    <property type="term" value="F:ATP binding"/>
    <property type="evidence" value="ECO:0007669"/>
    <property type="project" value="UniProtKB-KW"/>
</dbReference>